<organism evidence="2 3">
    <name type="scientific">Rhodotorula toruloides</name>
    <name type="common">Yeast</name>
    <name type="synonym">Rhodosporidium toruloides</name>
    <dbReference type="NCBI Taxonomy" id="5286"/>
    <lineage>
        <taxon>Eukaryota</taxon>
        <taxon>Fungi</taxon>
        <taxon>Dikarya</taxon>
        <taxon>Basidiomycota</taxon>
        <taxon>Pucciniomycotina</taxon>
        <taxon>Microbotryomycetes</taxon>
        <taxon>Sporidiobolales</taxon>
        <taxon>Sporidiobolaceae</taxon>
        <taxon>Rhodotorula</taxon>
    </lineage>
</organism>
<accession>A0A511KCP1</accession>
<evidence type="ECO:0000313" key="2">
    <source>
        <dbReference type="EMBL" id="GEM07164.1"/>
    </source>
</evidence>
<protein>
    <submittedName>
        <fullName evidence="2">Uncharacterized protein</fullName>
    </submittedName>
</protein>
<feature type="compositionally biased region" description="Basic residues" evidence="1">
    <location>
        <begin position="84"/>
        <end position="95"/>
    </location>
</feature>
<dbReference type="EMBL" id="BJWK01000002">
    <property type="protein sequence ID" value="GEM07164.1"/>
    <property type="molecule type" value="Genomic_DNA"/>
</dbReference>
<evidence type="ECO:0000256" key="1">
    <source>
        <dbReference type="SAM" id="MobiDB-lite"/>
    </source>
</evidence>
<dbReference type="AlphaFoldDB" id="A0A511KCP1"/>
<comment type="caution">
    <text evidence="2">The sequence shown here is derived from an EMBL/GenBank/DDBJ whole genome shotgun (WGS) entry which is preliminary data.</text>
</comment>
<evidence type="ECO:0000313" key="3">
    <source>
        <dbReference type="Proteomes" id="UP000321518"/>
    </source>
</evidence>
<feature type="region of interest" description="Disordered" evidence="1">
    <location>
        <begin position="47"/>
        <end position="105"/>
    </location>
</feature>
<gene>
    <name evidence="2" type="ORF">Rt10032_c02g1181</name>
</gene>
<proteinExistence type="predicted"/>
<sequence length="159" mass="16928">MSAPPPSATSSLPPKRPLSTSPAPPASPAAASAVADNVATKRVKLSVEDPISVPPVLVEQSLSSDDPSPSTRPPSVKKPDAGPKARKPRQRKVKAPKPGGVEEAGAFDVIELLGKKRVDELKRLEEEEGRDWRVEAEKEWGKDKDGKDVEAGQSMDPAR</sequence>
<feature type="compositionally biased region" description="Basic and acidic residues" evidence="1">
    <location>
        <begin position="123"/>
        <end position="150"/>
    </location>
</feature>
<reference evidence="2 3" key="1">
    <citation type="submission" date="2019-07" db="EMBL/GenBank/DDBJ databases">
        <title>Rhodotorula toruloides NBRC10032 genome sequencing.</title>
        <authorList>
            <person name="Shida Y."/>
            <person name="Takaku H."/>
            <person name="Ogasawara W."/>
            <person name="Mori K."/>
        </authorList>
    </citation>
    <scope>NUCLEOTIDE SEQUENCE [LARGE SCALE GENOMIC DNA]</scope>
    <source>
        <strain evidence="2 3">NBRC10032</strain>
    </source>
</reference>
<feature type="region of interest" description="Disordered" evidence="1">
    <location>
        <begin position="1"/>
        <end position="34"/>
    </location>
</feature>
<name>A0A511KCP1_RHOTO</name>
<dbReference type="Proteomes" id="UP000321518">
    <property type="component" value="Unassembled WGS sequence"/>
</dbReference>
<feature type="region of interest" description="Disordered" evidence="1">
    <location>
        <begin position="123"/>
        <end position="159"/>
    </location>
</feature>